<comment type="caution">
    <text evidence="4">The sequence shown here is derived from an EMBL/GenBank/DDBJ whole genome shotgun (WGS) entry which is preliminary data.</text>
</comment>
<accession>A0AAW1PFS0</accession>
<dbReference type="Pfam" id="PF02431">
    <property type="entry name" value="Chalcone"/>
    <property type="match status" value="1"/>
</dbReference>
<comment type="similarity">
    <text evidence="1 2">Belongs to the chalcone isomerase family.</text>
</comment>
<organism evidence="4 5">
    <name type="scientific">Symbiochloris irregularis</name>
    <dbReference type="NCBI Taxonomy" id="706552"/>
    <lineage>
        <taxon>Eukaryota</taxon>
        <taxon>Viridiplantae</taxon>
        <taxon>Chlorophyta</taxon>
        <taxon>core chlorophytes</taxon>
        <taxon>Trebouxiophyceae</taxon>
        <taxon>Trebouxiales</taxon>
        <taxon>Trebouxiaceae</taxon>
        <taxon>Symbiochloris</taxon>
    </lineage>
</organism>
<protein>
    <recommendedName>
        <fullName evidence="2">Chalcone-flavonone isomerase family protein</fullName>
    </recommendedName>
</protein>
<dbReference type="GO" id="GO:0016872">
    <property type="term" value="F:intramolecular lyase activity"/>
    <property type="evidence" value="ECO:0007669"/>
    <property type="project" value="InterPro"/>
</dbReference>
<proteinExistence type="inferred from homology"/>
<name>A0AAW1PFS0_9CHLO</name>
<evidence type="ECO:0000259" key="3">
    <source>
        <dbReference type="Pfam" id="PF02431"/>
    </source>
</evidence>
<dbReference type="EMBL" id="JALJOQ010000035">
    <property type="protein sequence ID" value="KAK9806684.1"/>
    <property type="molecule type" value="Genomic_DNA"/>
</dbReference>
<evidence type="ECO:0000256" key="1">
    <source>
        <dbReference type="ARBA" id="ARBA00007166"/>
    </source>
</evidence>
<dbReference type="PANTHER" id="PTHR47698">
    <property type="entry name" value="FATTY-ACID-BINDING PROTEIN 3, CHLOROPLASTIC"/>
    <property type="match status" value="1"/>
</dbReference>
<dbReference type="AlphaFoldDB" id="A0AAW1PFS0"/>
<sequence length="204" mass="22154">MEEPQTHTHFPAKFCHLSKDDCPALAGVGARSKRLVGIKNINVYSLGFYIDEQAAKKVLGPKFKGRTVESLSKDQQLCSEVIQAHSVPKTVRIVITSRMVNGDRFSSGVEESMTPVLKQLGDESSLHDFKQLFSGADFHQGLELSFSSTPEGALSTRIGDKEVGAVKSPAFTSAFFTMYLGDNPVSQDGKKSITEGLAQVLADE</sequence>
<dbReference type="InterPro" id="IPR016087">
    <property type="entry name" value="Chalcone_isomerase"/>
</dbReference>
<dbReference type="SUPFAM" id="SSF54626">
    <property type="entry name" value="Chalcone isomerase"/>
    <property type="match status" value="1"/>
</dbReference>
<dbReference type="PANTHER" id="PTHR47698:SF2">
    <property type="entry name" value="FATTY-ACID-BINDING PROTEIN 3, CHLOROPLASTIC"/>
    <property type="match status" value="1"/>
</dbReference>
<dbReference type="InterPro" id="IPR036298">
    <property type="entry name" value="Chalcone_isomerase_sf"/>
</dbReference>
<feature type="domain" description="Chalcone isomerase" evidence="3">
    <location>
        <begin position="20"/>
        <end position="199"/>
    </location>
</feature>
<evidence type="ECO:0000313" key="4">
    <source>
        <dbReference type="EMBL" id="KAK9806684.1"/>
    </source>
</evidence>
<dbReference type="Gene3D" id="1.10.890.20">
    <property type="match status" value="1"/>
</dbReference>
<reference evidence="4 5" key="1">
    <citation type="journal article" date="2024" name="Nat. Commun.">
        <title>Phylogenomics reveals the evolutionary origins of lichenization in chlorophyte algae.</title>
        <authorList>
            <person name="Puginier C."/>
            <person name="Libourel C."/>
            <person name="Otte J."/>
            <person name="Skaloud P."/>
            <person name="Haon M."/>
            <person name="Grisel S."/>
            <person name="Petersen M."/>
            <person name="Berrin J.G."/>
            <person name="Delaux P.M."/>
            <person name="Dal Grande F."/>
            <person name="Keller J."/>
        </authorList>
    </citation>
    <scope>NUCLEOTIDE SEQUENCE [LARGE SCALE GENOMIC DNA]</scope>
    <source>
        <strain evidence="4 5">SAG 2036</strain>
    </source>
</reference>
<evidence type="ECO:0000313" key="5">
    <source>
        <dbReference type="Proteomes" id="UP001465755"/>
    </source>
</evidence>
<gene>
    <name evidence="4" type="ORF">WJX73_008043</name>
</gene>
<keyword evidence="5" id="KW-1185">Reference proteome</keyword>
<dbReference type="InterPro" id="IPR016089">
    <property type="entry name" value="Chalcone_isomerase_bundle_sf"/>
</dbReference>
<dbReference type="InterPro" id="IPR016088">
    <property type="entry name" value="Chalcone_isomerase_3-sand"/>
</dbReference>
<dbReference type="Gene3D" id="3.50.70.10">
    <property type="match status" value="1"/>
</dbReference>
<evidence type="ECO:0000256" key="2">
    <source>
        <dbReference type="RuleBase" id="RU361158"/>
    </source>
</evidence>
<dbReference type="Proteomes" id="UP001465755">
    <property type="component" value="Unassembled WGS sequence"/>
</dbReference>